<dbReference type="InterPro" id="IPR036291">
    <property type="entry name" value="NAD(P)-bd_dom_sf"/>
</dbReference>
<dbReference type="CDD" id="cd05233">
    <property type="entry name" value="SDR_c"/>
    <property type="match status" value="1"/>
</dbReference>
<sequence>VAIITGASRGIGAKSAEIFAQEGAAVAVWDVLEERGHTVVNSIIENNGRAFFCRCDVTSNDQIEQALDQTISNLGIPNVLFNNAGIAVVGEIEEISEEEWDHQYAVNVKSIYLVSRVVIPNMRQIGGGSIINMASESAYVGFPMHPAYTSSKAAVVHLSRSMAVRYASDSIRVNSLCPGTIDTELLQEFLDQQENGDAVKKEIEDMHPLGIGTSEDIAWAAVYLASDESKYMTGAPMLVEGGILSL</sequence>
<dbReference type="PANTHER" id="PTHR43477:SF1">
    <property type="entry name" value="DIHYDROANTICAPSIN 7-DEHYDROGENASE"/>
    <property type="match status" value="1"/>
</dbReference>
<dbReference type="PRINTS" id="PR00081">
    <property type="entry name" value="GDHRDH"/>
</dbReference>
<dbReference type="Gene3D" id="3.40.50.720">
    <property type="entry name" value="NAD(P)-binding Rossmann-like Domain"/>
    <property type="match status" value="1"/>
</dbReference>
<dbReference type="PROSITE" id="PS00061">
    <property type="entry name" value="ADH_SHORT"/>
    <property type="match status" value="1"/>
</dbReference>
<evidence type="ECO:0000256" key="2">
    <source>
        <dbReference type="ARBA" id="ARBA00023002"/>
    </source>
</evidence>
<feature type="non-terminal residue" evidence="3">
    <location>
        <position position="1"/>
    </location>
</feature>
<comment type="similarity">
    <text evidence="1">Belongs to the short-chain dehydrogenases/reductases (SDR) family.</text>
</comment>
<dbReference type="EMBL" id="UINC01034062">
    <property type="protein sequence ID" value="SVB24309.1"/>
    <property type="molecule type" value="Genomic_DNA"/>
</dbReference>
<dbReference type="InterPro" id="IPR002347">
    <property type="entry name" value="SDR_fam"/>
</dbReference>
<evidence type="ECO:0000256" key="1">
    <source>
        <dbReference type="ARBA" id="ARBA00006484"/>
    </source>
</evidence>
<name>A0A382CEQ8_9ZZZZ</name>
<dbReference type="PRINTS" id="PR00080">
    <property type="entry name" value="SDRFAMILY"/>
</dbReference>
<organism evidence="3">
    <name type="scientific">marine metagenome</name>
    <dbReference type="NCBI Taxonomy" id="408172"/>
    <lineage>
        <taxon>unclassified sequences</taxon>
        <taxon>metagenomes</taxon>
        <taxon>ecological metagenomes</taxon>
    </lineage>
</organism>
<dbReference type="PANTHER" id="PTHR43477">
    <property type="entry name" value="DIHYDROANTICAPSIN 7-DEHYDROGENASE"/>
    <property type="match status" value="1"/>
</dbReference>
<keyword evidence="2" id="KW-0560">Oxidoreductase</keyword>
<dbReference type="InterPro" id="IPR020904">
    <property type="entry name" value="Sc_DH/Rdtase_CS"/>
</dbReference>
<dbReference type="AlphaFoldDB" id="A0A382CEQ8"/>
<proteinExistence type="inferred from homology"/>
<gene>
    <name evidence="3" type="ORF">METZ01_LOCUS177163</name>
</gene>
<dbReference type="Pfam" id="PF13561">
    <property type="entry name" value="adh_short_C2"/>
    <property type="match status" value="1"/>
</dbReference>
<dbReference type="SUPFAM" id="SSF51735">
    <property type="entry name" value="NAD(P)-binding Rossmann-fold domains"/>
    <property type="match status" value="1"/>
</dbReference>
<protein>
    <submittedName>
        <fullName evidence="3">Uncharacterized protein</fullName>
    </submittedName>
</protein>
<evidence type="ECO:0000313" key="3">
    <source>
        <dbReference type="EMBL" id="SVB24309.1"/>
    </source>
</evidence>
<reference evidence="3" key="1">
    <citation type="submission" date="2018-05" db="EMBL/GenBank/DDBJ databases">
        <authorList>
            <person name="Lanie J.A."/>
            <person name="Ng W.-L."/>
            <person name="Kazmierczak K.M."/>
            <person name="Andrzejewski T.M."/>
            <person name="Davidsen T.M."/>
            <person name="Wayne K.J."/>
            <person name="Tettelin H."/>
            <person name="Glass J.I."/>
            <person name="Rusch D."/>
            <person name="Podicherti R."/>
            <person name="Tsui H.-C.T."/>
            <person name="Winkler M.E."/>
        </authorList>
    </citation>
    <scope>NUCLEOTIDE SEQUENCE</scope>
</reference>
<dbReference type="InterPro" id="IPR051122">
    <property type="entry name" value="SDR_DHRS6-like"/>
</dbReference>
<accession>A0A382CEQ8</accession>
<dbReference type="FunFam" id="3.40.50.720:FF:000084">
    <property type="entry name" value="Short-chain dehydrogenase reductase"/>
    <property type="match status" value="1"/>
</dbReference>
<dbReference type="GO" id="GO:0016491">
    <property type="term" value="F:oxidoreductase activity"/>
    <property type="evidence" value="ECO:0007669"/>
    <property type="project" value="UniProtKB-KW"/>
</dbReference>
<dbReference type="NCBIfam" id="NF005559">
    <property type="entry name" value="PRK07231.1"/>
    <property type="match status" value="1"/>
</dbReference>